<protein>
    <submittedName>
        <fullName evidence="1">Uncharacterized protein</fullName>
    </submittedName>
</protein>
<keyword evidence="2" id="KW-1185">Reference proteome</keyword>
<evidence type="ECO:0000313" key="1">
    <source>
        <dbReference type="EMBL" id="CAL1293701.1"/>
    </source>
</evidence>
<evidence type="ECO:0000313" key="2">
    <source>
        <dbReference type="Proteomes" id="UP001497382"/>
    </source>
</evidence>
<reference evidence="1 2" key="1">
    <citation type="submission" date="2024-04" db="EMBL/GenBank/DDBJ databases">
        <authorList>
            <person name="Rising A."/>
            <person name="Reimegard J."/>
            <person name="Sonavane S."/>
            <person name="Akerstrom W."/>
            <person name="Nylinder S."/>
            <person name="Hedman E."/>
            <person name="Kallberg Y."/>
        </authorList>
    </citation>
    <scope>NUCLEOTIDE SEQUENCE [LARGE SCALE GENOMIC DNA]</scope>
</reference>
<dbReference type="Proteomes" id="UP001497382">
    <property type="component" value="Unassembled WGS sequence"/>
</dbReference>
<accession>A0AAV2BBT4</accession>
<organism evidence="1 2">
    <name type="scientific">Larinioides sclopetarius</name>
    <dbReference type="NCBI Taxonomy" id="280406"/>
    <lineage>
        <taxon>Eukaryota</taxon>
        <taxon>Metazoa</taxon>
        <taxon>Ecdysozoa</taxon>
        <taxon>Arthropoda</taxon>
        <taxon>Chelicerata</taxon>
        <taxon>Arachnida</taxon>
        <taxon>Araneae</taxon>
        <taxon>Araneomorphae</taxon>
        <taxon>Entelegynae</taxon>
        <taxon>Araneoidea</taxon>
        <taxon>Araneidae</taxon>
        <taxon>Larinioides</taxon>
    </lineage>
</organism>
<proteinExistence type="predicted"/>
<dbReference type="EMBL" id="CAXIEN010000333">
    <property type="protein sequence ID" value="CAL1293701.1"/>
    <property type="molecule type" value="Genomic_DNA"/>
</dbReference>
<comment type="caution">
    <text evidence="1">The sequence shown here is derived from an EMBL/GenBank/DDBJ whole genome shotgun (WGS) entry which is preliminary data.</text>
</comment>
<gene>
    <name evidence="1" type="ORF">LARSCL_LOCUS18351</name>
</gene>
<dbReference type="AlphaFoldDB" id="A0AAV2BBT4"/>
<name>A0AAV2BBT4_9ARAC</name>
<sequence length="69" mass="7921">MEVLRSRLESEIESYSARKLGVFGEGNCEWLKFLWQPCCSFIDQALTQRARQFSSPKLKETFSGVNDTA</sequence>